<evidence type="ECO:0000313" key="4">
    <source>
        <dbReference type="EMBL" id="MBS3061660.1"/>
    </source>
</evidence>
<protein>
    <submittedName>
        <fullName evidence="4">FAD synthase</fullName>
    </submittedName>
</protein>
<dbReference type="Proteomes" id="UP000675968">
    <property type="component" value="Unassembled WGS sequence"/>
</dbReference>
<comment type="caution">
    <text evidence="4">The sequence shown here is derived from an EMBL/GenBank/DDBJ whole genome shotgun (WGS) entry which is preliminary data.</text>
</comment>
<feature type="domain" description="Cytidyltransferase-like" evidence="3">
    <location>
        <begin position="12"/>
        <end position="139"/>
    </location>
</feature>
<accession>A0A8T4LAB3</accession>
<sequence>MTTKKKIRVLGFGTFDLLHAGHLSYLTQAKKLGDELFVIVARDSNVKQFKGFFPVHNEKTRLALVQNLKMVDHATLGDKKDFFSKIKKLAPAVIAQGYDQWPGKKELEKMLVEHAIPAKVVRMKPFRKEHHKTTIIKERIKREY</sequence>
<reference evidence="4" key="1">
    <citation type="submission" date="2021-03" db="EMBL/GenBank/DDBJ databases">
        <authorList>
            <person name="Jaffe A."/>
        </authorList>
    </citation>
    <scope>NUCLEOTIDE SEQUENCE</scope>
    <source>
        <strain evidence="4">RIFCSPLOWO2_01_FULL_AR10_48_17</strain>
    </source>
</reference>
<keyword evidence="2" id="KW-0548">Nucleotidyltransferase</keyword>
<evidence type="ECO:0000256" key="2">
    <source>
        <dbReference type="ARBA" id="ARBA00022695"/>
    </source>
</evidence>
<dbReference type="PANTHER" id="PTHR43793">
    <property type="entry name" value="FAD SYNTHASE"/>
    <property type="match status" value="1"/>
</dbReference>
<dbReference type="AlphaFoldDB" id="A0A8T4LAB3"/>
<dbReference type="PANTHER" id="PTHR43793:SF1">
    <property type="entry name" value="FAD SYNTHASE"/>
    <property type="match status" value="1"/>
</dbReference>
<dbReference type="InterPro" id="IPR004821">
    <property type="entry name" value="Cyt_trans-like"/>
</dbReference>
<dbReference type="GO" id="GO:0016779">
    <property type="term" value="F:nucleotidyltransferase activity"/>
    <property type="evidence" value="ECO:0007669"/>
    <property type="project" value="UniProtKB-KW"/>
</dbReference>
<evidence type="ECO:0000259" key="3">
    <source>
        <dbReference type="Pfam" id="PF01467"/>
    </source>
</evidence>
<dbReference type="Pfam" id="PF01467">
    <property type="entry name" value="CTP_transf_like"/>
    <property type="match status" value="1"/>
</dbReference>
<dbReference type="NCBIfam" id="TIGR00125">
    <property type="entry name" value="cyt_tran_rel"/>
    <property type="match status" value="1"/>
</dbReference>
<name>A0A8T4LAB3_9ARCH</name>
<keyword evidence="1" id="KW-0808">Transferase</keyword>
<organism evidence="4 5">
    <name type="scientific">Candidatus Iainarchaeum sp</name>
    <dbReference type="NCBI Taxonomy" id="3101447"/>
    <lineage>
        <taxon>Archaea</taxon>
        <taxon>Candidatus Iainarchaeota</taxon>
        <taxon>Candidatus Iainarchaeia</taxon>
        <taxon>Candidatus Iainarchaeales</taxon>
        <taxon>Candidatus Iainarchaeaceae</taxon>
        <taxon>Candidatus Iainarchaeum</taxon>
    </lineage>
</organism>
<gene>
    <name evidence="4" type="ORF">J4215_03690</name>
</gene>
<reference evidence="4" key="2">
    <citation type="submission" date="2021-05" db="EMBL/GenBank/DDBJ databases">
        <title>Protein family content uncovers lineage relationships and bacterial pathway maintenance mechanisms in DPANN archaea.</title>
        <authorList>
            <person name="Castelle C.J."/>
            <person name="Meheust R."/>
            <person name="Jaffe A.L."/>
            <person name="Seitz K."/>
            <person name="Gong X."/>
            <person name="Baker B.J."/>
            <person name="Banfield J.F."/>
        </authorList>
    </citation>
    <scope>NUCLEOTIDE SEQUENCE</scope>
    <source>
        <strain evidence="4">RIFCSPLOWO2_01_FULL_AR10_48_17</strain>
    </source>
</reference>
<dbReference type="InterPro" id="IPR050385">
    <property type="entry name" value="Archaeal_FAD_synthase"/>
</dbReference>
<dbReference type="EMBL" id="JAGVWC010000010">
    <property type="protein sequence ID" value="MBS3061660.1"/>
    <property type="molecule type" value="Genomic_DNA"/>
</dbReference>
<dbReference type="SUPFAM" id="SSF52374">
    <property type="entry name" value="Nucleotidylyl transferase"/>
    <property type="match status" value="1"/>
</dbReference>
<dbReference type="Gene3D" id="3.40.50.620">
    <property type="entry name" value="HUPs"/>
    <property type="match status" value="1"/>
</dbReference>
<evidence type="ECO:0000313" key="5">
    <source>
        <dbReference type="Proteomes" id="UP000675968"/>
    </source>
</evidence>
<dbReference type="InterPro" id="IPR014729">
    <property type="entry name" value="Rossmann-like_a/b/a_fold"/>
</dbReference>
<evidence type="ECO:0000256" key="1">
    <source>
        <dbReference type="ARBA" id="ARBA00022679"/>
    </source>
</evidence>
<proteinExistence type="predicted"/>